<evidence type="ECO:0000313" key="2">
    <source>
        <dbReference type="EMBL" id="QDV32353.1"/>
    </source>
</evidence>
<gene>
    <name evidence="2" type="ORF">ElP_01810</name>
</gene>
<name>A0A518GUT9_9BACT</name>
<protein>
    <submittedName>
        <fullName evidence="2">Uncharacterized protein</fullName>
    </submittedName>
</protein>
<feature type="region of interest" description="Disordered" evidence="1">
    <location>
        <begin position="1"/>
        <end position="55"/>
    </location>
</feature>
<keyword evidence="3" id="KW-1185">Reference proteome</keyword>
<dbReference type="KEGG" id="tpla:ElP_01810"/>
<proteinExistence type="predicted"/>
<accession>A0A518GUT9</accession>
<sequence>MLRRLLAKPLEAGQARGDPPTMESDEPDLRPRENRVSRSKAGQPPWARPRPMRAT</sequence>
<dbReference type="AlphaFoldDB" id="A0A518GUT9"/>
<reference evidence="2 3" key="1">
    <citation type="submission" date="2019-02" db="EMBL/GenBank/DDBJ databases">
        <title>Deep-cultivation of Planctomycetes and their phenomic and genomic characterization uncovers novel biology.</title>
        <authorList>
            <person name="Wiegand S."/>
            <person name="Jogler M."/>
            <person name="Boedeker C."/>
            <person name="Pinto D."/>
            <person name="Vollmers J."/>
            <person name="Rivas-Marin E."/>
            <person name="Kohn T."/>
            <person name="Peeters S.H."/>
            <person name="Heuer A."/>
            <person name="Rast P."/>
            <person name="Oberbeckmann S."/>
            <person name="Bunk B."/>
            <person name="Jeske O."/>
            <person name="Meyerdierks A."/>
            <person name="Storesund J.E."/>
            <person name="Kallscheuer N."/>
            <person name="Luecker S."/>
            <person name="Lage O.M."/>
            <person name="Pohl T."/>
            <person name="Merkel B.J."/>
            <person name="Hornburger P."/>
            <person name="Mueller R.-W."/>
            <person name="Bruemmer F."/>
            <person name="Labrenz M."/>
            <person name="Spormann A.M."/>
            <person name="Op den Camp H."/>
            <person name="Overmann J."/>
            <person name="Amann R."/>
            <person name="Jetten M.S.M."/>
            <person name="Mascher T."/>
            <person name="Medema M.H."/>
            <person name="Devos D.P."/>
            <person name="Kaster A.-K."/>
            <person name="Ovreas L."/>
            <person name="Rohde M."/>
            <person name="Galperin M.Y."/>
            <person name="Jogler C."/>
        </authorList>
    </citation>
    <scope>NUCLEOTIDE SEQUENCE [LARGE SCALE GENOMIC DNA]</scope>
    <source>
        <strain evidence="2 3">ElP</strain>
    </source>
</reference>
<feature type="compositionally biased region" description="Basic and acidic residues" evidence="1">
    <location>
        <begin position="27"/>
        <end position="36"/>
    </location>
</feature>
<organism evidence="2 3">
    <name type="scientific">Tautonia plasticadhaerens</name>
    <dbReference type="NCBI Taxonomy" id="2527974"/>
    <lineage>
        <taxon>Bacteria</taxon>
        <taxon>Pseudomonadati</taxon>
        <taxon>Planctomycetota</taxon>
        <taxon>Planctomycetia</taxon>
        <taxon>Isosphaerales</taxon>
        <taxon>Isosphaeraceae</taxon>
        <taxon>Tautonia</taxon>
    </lineage>
</organism>
<dbReference type="EMBL" id="CP036426">
    <property type="protein sequence ID" value="QDV32353.1"/>
    <property type="molecule type" value="Genomic_DNA"/>
</dbReference>
<dbReference type="Proteomes" id="UP000317835">
    <property type="component" value="Chromosome"/>
</dbReference>
<evidence type="ECO:0000256" key="1">
    <source>
        <dbReference type="SAM" id="MobiDB-lite"/>
    </source>
</evidence>
<evidence type="ECO:0000313" key="3">
    <source>
        <dbReference type="Proteomes" id="UP000317835"/>
    </source>
</evidence>